<dbReference type="InterPro" id="IPR000073">
    <property type="entry name" value="AB_hydrolase_1"/>
</dbReference>
<evidence type="ECO:0000259" key="1">
    <source>
        <dbReference type="Pfam" id="PF00561"/>
    </source>
</evidence>
<dbReference type="RefSeq" id="WP_175423537.1">
    <property type="nucleotide sequence ID" value="NZ_CP040709.1"/>
</dbReference>
<dbReference type="PANTHER" id="PTHR12277">
    <property type="entry name" value="ALPHA/BETA HYDROLASE DOMAIN-CONTAINING PROTEIN"/>
    <property type="match status" value="1"/>
</dbReference>
<accession>A0A840S808</accession>
<protein>
    <recommendedName>
        <fullName evidence="1">AB hydrolase-1 domain-containing protein</fullName>
    </recommendedName>
</protein>
<name>A0A840S808_9BURK</name>
<dbReference type="EMBL" id="JACHHO010000002">
    <property type="protein sequence ID" value="MBB5204569.1"/>
    <property type="molecule type" value="Genomic_DNA"/>
</dbReference>
<sequence>MKALRALLAWGGLAALVYALLCLAVWAGQRNLLFHPDANPLKAAPAAAKTLILQTADGERLVTWWLEPPDRKAPVLLYLHGNGANLDARAGRLAALHQDGAGVLALSWRGYGGSTGSPSEAGWKRDADTGYDTLIRLGIEPERIVLFGESLGSAQAVMLAARVPVAGLVLDSSFDSALALGQGHYPWLPLQWLMRDPHRADLAAPKIEAPVLQLHCQDDPVSPLRHAQALQRRLGGGSELHLLPQTCHVPGYANWRAVVRGFLSQLRAQP</sequence>
<comment type="caution">
    <text evidence="2">The sequence shown here is derived from an EMBL/GenBank/DDBJ whole genome shotgun (WGS) entry which is preliminary data.</text>
</comment>
<dbReference type="Proteomes" id="UP000554837">
    <property type="component" value="Unassembled WGS sequence"/>
</dbReference>
<dbReference type="AlphaFoldDB" id="A0A840S808"/>
<organism evidence="2 3">
    <name type="scientific">Inhella inkyongensis</name>
    <dbReference type="NCBI Taxonomy" id="392593"/>
    <lineage>
        <taxon>Bacteria</taxon>
        <taxon>Pseudomonadati</taxon>
        <taxon>Pseudomonadota</taxon>
        <taxon>Betaproteobacteria</taxon>
        <taxon>Burkholderiales</taxon>
        <taxon>Sphaerotilaceae</taxon>
        <taxon>Inhella</taxon>
    </lineage>
</organism>
<reference evidence="2 3" key="1">
    <citation type="submission" date="2020-08" db="EMBL/GenBank/DDBJ databases">
        <title>Genomic Encyclopedia of Type Strains, Phase IV (KMG-IV): sequencing the most valuable type-strain genomes for metagenomic binning, comparative biology and taxonomic classification.</title>
        <authorList>
            <person name="Goeker M."/>
        </authorList>
    </citation>
    <scope>NUCLEOTIDE SEQUENCE [LARGE SCALE GENOMIC DNA]</scope>
    <source>
        <strain evidence="2 3">DSM 23958</strain>
    </source>
</reference>
<feature type="domain" description="AB hydrolase-1" evidence="1">
    <location>
        <begin position="74"/>
        <end position="188"/>
    </location>
</feature>
<proteinExistence type="predicted"/>
<gene>
    <name evidence="2" type="ORF">HNQ51_001883</name>
</gene>
<evidence type="ECO:0000313" key="2">
    <source>
        <dbReference type="EMBL" id="MBB5204569.1"/>
    </source>
</evidence>
<dbReference type="SUPFAM" id="SSF53474">
    <property type="entry name" value="alpha/beta-Hydrolases"/>
    <property type="match status" value="1"/>
</dbReference>
<dbReference type="Pfam" id="PF00561">
    <property type="entry name" value="Abhydrolase_1"/>
    <property type="match status" value="1"/>
</dbReference>
<dbReference type="InterPro" id="IPR029058">
    <property type="entry name" value="AB_hydrolase_fold"/>
</dbReference>
<keyword evidence="3" id="KW-1185">Reference proteome</keyword>
<dbReference type="Gene3D" id="3.40.50.1820">
    <property type="entry name" value="alpha/beta hydrolase"/>
    <property type="match status" value="1"/>
</dbReference>
<dbReference type="PANTHER" id="PTHR12277:SF81">
    <property type="entry name" value="PROTEIN ABHD13"/>
    <property type="match status" value="1"/>
</dbReference>
<evidence type="ECO:0000313" key="3">
    <source>
        <dbReference type="Proteomes" id="UP000554837"/>
    </source>
</evidence>